<feature type="signal peptide" evidence="1">
    <location>
        <begin position="1"/>
        <end position="21"/>
    </location>
</feature>
<keyword evidence="1" id="KW-0732">Signal</keyword>
<evidence type="ECO:0000313" key="4">
    <source>
        <dbReference type="Proteomes" id="UP000240572"/>
    </source>
</evidence>
<gene>
    <name evidence="3" type="ORF">B0I18_10727</name>
</gene>
<evidence type="ECO:0000256" key="1">
    <source>
        <dbReference type="SAM" id="SignalP"/>
    </source>
</evidence>
<feature type="chain" id="PRO_5015107518" description="DUF5777 domain-containing protein" evidence="1">
    <location>
        <begin position="22"/>
        <end position="319"/>
    </location>
</feature>
<accession>A0A2P8D087</accession>
<sequence>MQLKFILFPLVFSLAGLHLHAQETNKPKDETEDLMKMLESETDNKGTAYTTATFKTTRIANGHSIENLGKGVLDFRINHRFGRINQGFSEFFGLDNASTRIGFDYGITDWLMVGIGRSTYLKDADGFVKARILRQTDNDRMPLSLSYVGAMSIQATELYPPPAGSGIEYKFSQRVAYINQLLIARKFANWLSLQLMPTHIHYNFVQFRDDPNDVFAIGLGGRIKLSNRIALTGEYYMVVPPNDRLTGTRNSLTLGFDIETGGHVFQLLFSNSTGITERTVIGQTTGGWDKGDIHFGFNISRVFTVVKPKGFESSRNKIW</sequence>
<dbReference type="InterPro" id="IPR045916">
    <property type="entry name" value="DUF5777"/>
</dbReference>
<reference evidence="3 4" key="1">
    <citation type="submission" date="2018-03" db="EMBL/GenBank/DDBJ databases">
        <title>Genomic Encyclopedia of Type Strains, Phase III (KMG-III): the genomes of soil and plant-associated and newly described type strains.</title>
        <authorList>
            <person name="Whitman W."/>
        </authorList>
    </citation>
    <scope>NUCLEOTIDE SEQUENCE [LARGE SCALE GENOMIC DNA]</scope>
    <source>
        <strain evidence="3 4">CGMCC 1.12700</strain>
    </source>
</reference>
<name>A0A2P8D087_9BACT</name>
<feature type="domain" description="DUF5777" evidence="2">
    <location>
        <begin position="54"/>
        <end position="303"/>
    </location>
</feature>
<organism evidence="3 4">
    <name type="scientific">Taibaiella chishuiensis</name>
    <dbReference type="NCBI Taxonomy" id="1434707"/>
    <lineage>
        <taxon>Bacteria</taxon>
        <taxon>Pseudomonadati</taxon>
        <taxon>Bacteroidota</taxon>
        <taxon>Chitinophagia</taxon>
        <taxon>Chitinophagales</taxon>
        <taxon>Chitinophagaceae</taxon>
        <taxon>Taibaiella</taxon>
    </lineage>
</organism>
<evidence type="ECO:0000313" key="3">
    <source>
        <dbReference type="EMBL" id="PSK90617.1"/>
    </source>
</evidence>
<dbReference type="AlphaFoldDB" id="A0A2P8D087"/>
<comment type="caution">
    <text evidence="3">The sequence shown here is derived from an EMBL/GenBank/DDBJ whole genome shotgun (WGS) entry which is preliminary data.</text>
</comment>
<keyword evidence="4" id="KW-1185">Reference proteome</keyword>
<dbReference type="RefSeq" id="WP_219905999.1">
    <property type="nucleotide sequence ID" value="NZ_PYGD01000007.1"/>
</dbReference>
<protein>
    <recommendedName>
        <fullName evidence="2">DUF5777 domain-containing protein</fullName>
    </recommendedName>
</protein>
<dbReference type="Proteomes" id="UP000240572">
    <property type="component" value="Unassembled WGS sequence"/>
</dbReference>
<proteinExistence type="predicted"/>
<dbReference type="EMBL" id="PYGD01000007">
    <property type="protein sequence ID" value="PSK90617.1"/>
    <property type="molecule type" value="Genomic_DNA"/>
</dbReference>
<dbReference type="Pfam" id="PF19089">
    <property type="entry name" value="DUF5777"/>
    <property type="match status" value="1"/>
</dbReference>
<evidence type="ECO:0000259" key="2">
    <source>
        <dbReference type="Pfam" id="PF19089"/>
    </source>
</evidence>